<dbReference type="AlphaFoldDB" id="A0A0W8I7F4"/>
<sequence length="69" mass="7535">MFCAVALLVLVVHRPRMTVLVTVGVCGVQLNGDGRGLFCAVRQYRSCVGDVDTVHEDQRHQQASEGQHA</sequence>
<name>A0A0W8I7F4_9MICO</name>
<keyword evidence="2" id="KW-1185">Reference proteome</keyword>
<accession>A0A0W8I7F4</accession>
<comment type="caution">
    <text evidence="1">The sequence shown here is derived from an EMBL/GenBank/DDBJ whole genome shotgun (WGS) entry which is preliminary data.</text>
</comment>
<evidence type="ECO:0000313" key="2">
    <source>
        <dbReference type="Proteomes" id="UP000054837"/>
    </source>
</evidence>
<organism evidence="1 2">
    <name type="scientific">Serinicoccus chungangensis</name>
    <dbReference type="NCBI Taxonomy" id="767452"/>
    <lineage>
        <taxon>Bacteria</taxon>
        <taxon>Bacillati</taxon>
        <taxon>Actinomycetota</taxon>
        <taxon>Actinomycetes</taxon>
        <taxon>Micrococcales</taxon>
        <taxon>Ornithinimicrobiaceae</taxon>
        <taxon>Serinicoccus</taxon>
    </lineage>
</organism>
<reference evidence="1 2" key="1">
    <citation type="submission" date="2015-12" db="EMBL/GenBank/DDBJ databases">
        <title>Serinicoccus chungangenesis strain CD08_5 genome sequencing and assembly.</title>
        <authorList>
            <person name="Chander A.M."/>
            <person name="Kaur G."/>
            <person name="Nair G.R."/>
            <person name="Dhawan D.K."/>
            <person name="Kochhar R.K."/>
            <person name="Mayilraj S."/>
            <person name="Bhadada S.K."/>
        </authorList>
    </citation>
    <scope>NUCLEOTIDE SEQUENCE [LARGE SCALE GENOMIC DNA]</scope>
    <source>
        <strain evidence="1 2">CD08_5</strain>
    </source>
</reference>
<proteinExistence type="predicted"/>
<dbReference type="Proteomes" id="UP000054837">
    <property type="component" value="Unassembled WGS sequence"/>
</dbReference>
<evidence type="ECO:0000313" key="1">
    <source>
        <dbReference type="EMBL" id="KUG54787.1"/>
    </source>
</evidence>
<gene>
    <name evidence="1" type="ORF">AVL62_16185</name>
</gene>
<dbReference type="EMBL" id="LQBL01000024">
    <property type="protein sequence ID" value="KUG54787.1"/>
    <property type="molecule type" value="Genomic_DNA"/>
</dbReference>
<protein>
    <submittedName>
        <fullName evidence="1">Uncharacterized protein</fullName>
    </submittedName>
</protein>